<evidence type="ECO:0000313" key="7">
    <source>
        <dbReference type="EMBL" id="MBC3934453.1"/>
    </source>
</evidence>
<keyword evidence="2" id="KW-0488">Methylation</keyword>
<evidence type="ECO:0000256" key="5">
    <source>
        <dbReference type="SAM" id="Phobius"/>
    </source>
</evidence>
<feature type="transmembrane region" description="Helical" evidence="5">
    <location>
        <begin position="126"/>
        <end position="150"/>
    </location>
</feature>
<comment type="caution">
    <text evidence="7">The sequence shown here is derived from an EMBL/GenBank/DDBJ whole genome shotgun (WGS) entry which is preliminary data.</text>
</comment>
<keyword evidence="5" id="KW-0812">Transmembrane</keyword>
<dbReference type="PROSITE" id="PS50111">
    <property type="entry name" value="CHEMOTAXIS_TRANSDUC_2"/>
    <property type="match status" value="1"/>
</dbReference>
<dbReference type="RefSeq" id="WP_329604136.1">
    <property type="nucleotide sequence ID" value="NZ_JACOGG010000003.1"/>
</dbReference>
<dbReference type="CDD" id="cd11386">
    <property type="entry name" value="MCP_signal"/>
    <property type="match status" value="1"/>
</dbReference>
<reference evidence="7" key="1">
    <citation type="submission" date="2020-08" db="EMBL/GenBank/DDBJ databases">
        <title>Novel species isolated from subtropical streams in China.</title>
        <authorList>
            <person name="Lu H."/>
        </authorList>
    </citation>
    <scope>NUCLEOTIDE SEQUENCE</scope>
    <source>
        <strain evidence="7">CY7W</strain>
    </source>
</reference>
<dbReference type="Proteomes" id="UP000612361">
    <property type="component" value="Unassembled WGS sequence"/>
</dbReference>
<dbReference type="Pfam" id="PF00015">
    <property type="entry name" value="MCPsignal"/>
    <property type="match status" value="1"/>
</dbReference>
<dbReference type="InterPro" id="IPR051310">
    <property type="entry name" value="MCP_chemotaxis"/>
</dbReference>
<feature type="transmembrane region" description="Helical" evidence="5">
    <location>
        <begin position="78"/>
        <end position="106"/>
    </location>
</feature>
<evidence type="ECO:0000259" key="6">
    <source>
        <dbReference type="PROSITE" id="PS50111"/>
    </source>
</evidence>
<protein>
    <submittedName>
        <fullName evidence="7">Chemotaxis protein</fullName>
    </submittedName>
</protein>
<feature type="transmembrane region" description="Helical" evidence="5">
    <location>
        <begin position="47"/>
        <end position="66"/>
    </location>
</feature>
<sequence>MMGVLWALLLLAFALSGLHNTLFLVLVVGLPSALIPSVLIFRMPGALLTRCVVATALIVFCALHIHQANGQTELHFGIFVMLAFLLCYQDWKVIIVASAVAAVHHLSFNYLQEWGYGPICFTKPGLGIVILHAVYVVVEALVLSYLAVVLSREALQAAELEARVRQMSCNGNGIINLVTSQYEPKSAVCMELNEAMSKLQNAIQSVRSGADVIATASETIASSNQDISARTAAQAGSLVETAASMEEFTNTVKQNAANAGEANQLAALASGVASKGGGVVSEVVVTMGSINESAKKIVEIIGVIDSIAFQTNILALNAAVEAARAGEQGRGFAVVASEVRNLAHRSAAAAKEIKVLITDSVSKVDLGSQLADQAGVTMSEVVGSVKRVSEIIAEITVASHEQAARIEQINQAIADMDSVTQQNAGLLGDATDAAQSLREQVGGLTNMLGIFRLDSIHPVRSLR</sequence>
<accession>A0A923I6H4</accession>
<proteinExistence type="inferred from homology"/>
<dbReference type="AlphaFoldDB" id="A0A923I6H4"/>
<evidence type="ECO:0000256" key="4">
    <source>
        <dbReference type="PROSITE-ProRule" id="PRU00284"/>
    </source>
</evidence>
<dbReference type="EMBL" id="JACOGG010000003">
    <property type="protein sequence ID" value="MBC3934453.1"/>
    <property type="molecule type" value="Genomic_DNA"/>
</dbReference>
<dbReference type="GO" id="GO:0007165">
    <property type="term" value="P:signal transduction"/>
    <property type="evidence" value="ECO:0007669"/>
    <property type="project" value="UniProtKB-KW"/>
</dbReference>
<comment type="similarity">
    <text evidence="3">Belongs to the methyl-accepting chemotaxis (MCP) protein family.</text>
</comment>
<organism evidence="7 8">
    <name type="scientific">Undibacterium rugosum</name>
    <dbReference type="NCBI Taxonomy" id="2762291"/>
    <lineage>
        <taxon>Bacteria</taxon>
        <taxon>Pseudomonadati</taxon>
        <taxon>Pseudomonadota</taxon>
        <taxon>Betaproteobacteria</taxon>
        <taxon>Burkholderiales</taxon>
        <taxon>Oxalobacteraceae</taxon>
        <taxon>Undibacterium</taxon>
    </lineage>
</organism>
<evidence type="ECO:0000313" key="8">
    <source>
        <dbReference type="Proteomes" id="UP000612361"/>
    </source>
</evidence>
<dbReference type="SMART" id="SM00283">
    <property type="entry name" value="MA"/>
    <property type="match status" value="1"/>
</dbReference>
<gene>
    <name evidence="7" type="ORF">H8K47_03675</name>
</gene>
<evidence type="ECO:0000256" key="3">
    <source>
        <dbReference type="ARBA" id="ARBA00029447"/>
    </source>
</evidence>
<dbReference type="InterPro" id="IPR004089">
    <property type="entry name" value="MCPsignal_dom"/>
</dbReference>
<dbReference type="GO" id="GO:0005886">
    <property type="term" value="C:plasma membrane"/>
    <property type="evidence" value="ECO:0007669"/>
    <property type="project" value="TreeGrafter"/>
</dbReference>
<name>A0A923I6H4_9BURK</name>
<dbReference type="PANTHER" id="PTHR43531">
    <property type="entry name" value="PROTEIN ICFG"/>
    <property type="match status" value="1"/>
</dbReference>
<keyword evidence="5" id="KW-1133">Transmembrane helix</keyword>
<evidence type="ECO:0000256" key="2">
    <source>
        <dbReference type="ARBA" id="ARBA00022481"/>
    </source>
</evidence>
<dbReference type="GO" id="GO:0006935">
    <property type="term" value="P:chemotaxis"/>
    <property type="evidence" value="ECO:0007669"/>
    <property type="project" value="TreeGrafter"/>
</dbReference>
<dbReference type="PANTHER" id="PTHR43531:SF14">
    <property type="entry name" value="METHYL-ACCEPTING CHEMOTAXIS PROTEIN I-RELATED"/>
    <property type="match status" value="1"/>
</dbReference>
<dbReference type="FunFam" id="1.10.287.950:FF:000001">
    <property type="entry name" value="Methyl-accepting chemotaxis sensory transducer"/>
    <property type="match status" value="1"/>
</dbReference>
<evidence type="ECO:0000256" key="1">
    <source>
        <dbReference type="ARBA" id="ARBA00004370"/>
    </source>
</evidence>
<feature type="domain" description="Methyl-accepting transducer" evidence="6">
    <location>
        <begin position="209"/>
        <end position="438"/>
    </location>
</feature>
<keyword evidence="4" id="KW-0807">Transducer</keyword>
<dbReference type="GO" id="GO:0004888">
    <property type="term" value="F:transmembrane signaling receptor activity"/>
    <property type="evidence" value="ECO:0007669"/>
    <property type="project" value="TreeGrafter"/>
</dbReference>
<dbReference type="Gene3D" id="1.10.287.950">
    <property type="entry name" value="Methyl-accepting chemotaxis protein"/>
    <property type="match status" value="1"/>
</dbReference>
<dbReference type="SUPFAM" id="SSF58104">
    <property type="entry name" value="Methyl-accepting chemotaxis protein (MCP) signaling domain"/>
    <property type="match status" value="1"/>
</dbReference>
<comment type="subcellular location">
    <subcellularLocation>
        <location evidence="1">Membrane</location>
    </subcellularLocation>
</comment>
<keyword evidence="8" id="KW-1185">Reference proteome</keyword>
<keyword evidence="5" id="KW-0472">Membrane</keyword>